<protein>
    <recommendedName>
        <fullName evidence="5">Pentacotripeptide-repeat region of PRORP domain-containing protein</fullName>
    </recommendedName>
</protein>
<dbReference type="Gramene" id="EFJ10555">
    <property type="protein sequence ID" value="EFJ10555"/>
    <property type="gene ID" value="SELMODRAFT_427147"/>
</dbReference>
<dbReference type="Pfam" id="PF01535">
    <property type="entry name" value="PPR"/>
    <property type="match status" value="1"/>
</dbReference>
<dbReference type="Gene3D" id="1.25.40.10">
    <property type="entry name" value="Tetratricopeptide repeat domain"/>
    <property type="match status" value="1"/>
</dbReference>
<evidence type="ECO:0008006" key="5">
    <source>
        <dbReference type="Google" id="ProtNLM"/>
    </source>
</evidence>
<dbReference type="Proteomes" id="UP000001514">
    <property type="component" value="Unassembled WGS sequence"/>
</dbReference>
<evidence type="ECO:0000256" key="1">
    <source>
        <dbReference type="ARBA" id="ARBA00022737"/>
    </source>
</evidence>
<keyword evidence="1" id="KW-0677">Repeat</keyword>
<dbReference type="Pfam" id="PF12854">
    <property type="entry name" value="PPR_1"/>
    <property type="match status" value="1"/>
</dbReference>
<evidence type="ECO:0000256" key="2">
    <source>
        <dbReference type="PROSITE-ProRule" id="PRU00708"/>
    </source>
</evidence>
<evidence type="ECO:0000313" key="4">
    <source>
        <dbReference type="Proteomes" id="UP000001514"/>
    </source>
</evidence>
<reference evidence="3 4" key="1">
    <citation type="journal article" date="2011" name="Science">
        <title>The Selaginella genome identifies genetic changes associated with the evolution of vascular plants.</title>
        <authorList>
            <person name="Banks J.A."/>
            <person name="Nishiyama T."/>
            <person name="Hasebe M."/>
            <person name="Bowman J.L."/>
            <person name="Gribskov M."/>
            <person name="dePamphilis C."/>
            <person name="Albert V.A."/>
            <person name="Aono N."/>
            <person name="Aoyama T."/>
            <person name="Ambrose B.A."/>
            <person name="Ashton N.W."/>
            <person name="Axtell M.J."/>
            <person name="Barker E."/>
            <person name="Barker M.S."/>
            <person name="Bennetzen J.L."/>
            <person name="Bonawitz N.D."/>
            <person name="Chapple C."/>
            <person name="Cheng C."/>
            <person name="Correa L.G."/>
            <person name="Dacre M."/>
            <person name="DeBarry J."/>
            <person name="Dreyer I."/>
            <person name="Elias M."/>
            <person name="Engstrom E.M."/>
            <person name="Estelle M."/>
            <person name="Feng L."/>
            <person name="Finet C."/>
            <person name="Floyd S.K."/>
            <person name="Frommer W.B."/>
            <person name="Fujita T."/>
            <person name="Gramzow L."/>
            <person name="Gutensohn M."/>
            <person name="Harholt J."/>
            <person name="Hattori M."/>
            <person name="Heyl A."/>
            <person name="Hirai T."/>
            <person name="Hiwatashi Y."/>
            <person name="Ishikawa M."/>
            <person name="Iwata M."/>
            <person name="Karol K.G."/>
            <person name="Koehler B."/>
            <person name="Kolukisaoglu U."/>
            <person name="Kubo M."/>
            <person name="Kurata T."/>
            <person name="Lalonde S."/>
            <person name="Li K."/>
            <person name="Li Y."/>
            <person name="Litt A."/>
            <person name="Lyons E."/>
            <person name="Manning G."/>
            <person name="Maruyama T."/>
            <person name="Michael T.P."/>
            <person name="Mikami K."/>
            <person name="Miyazaki S."/>
            <person name="Morinaga S."/>
            <person name="Murata T."/>
            <person name="Mueller-Roeber B."/>
            <person name="Nelson D.R."/>
            <person name="Obara M."/>
            <person name="Oguri Y."/>
            <person name="Olmstead R.G."/>
            <person name="Onodera N."/>
            <person name="Petersen B.L."/>
            <person name="Pils B."/>
            <person name="Prigge M."/>
            <person name="Rensing S.A."/>
            <person name="Riano-Pachon D.M."/>
            <person name="Roberts A.W."/>
            <person name="Sato Y."/>
            <person name="Scheller H.V."/>
            <person name="Schulz B."/>
            <person name="Schulz C."/>
            <person name="Shakirov E.V."/>
            <person name="Shibagaki N."/>
            <person name="Shinohara N."/>
            <person name="Shippen D.E."/>
            <person name="Soerensen I."/>
            <person name="Sotooka R."/>
            <person name="Sugimoto N."/>
            <person name="Sugita M."/>
            <person name="Sumikawa N."/>
            <person name="Tanurdzic M."/>
            <person name="Theissen G."/>
            <person name="Ulvskov P."/>
            <person name="Wakazuki S."/>
            <person name="Weng J.K."/>
            <person name="Willats W.W."/>
            <person name="Wipf D."/>
            <person name="Wolf P.G."/>
            <person name="Yang L."/>
            <person name="Zimmer A.D."/>
            <person name="Zhu Q."/>
            <person name="Mitros T."/>
            <person name="Hellsten U."/>
            <person name="Loque D."/>
            <person name="Otillar R."/>
            <person name="Salamov A."/>
            <person name="Schmutz J."/>
            <person name="Shapiro H."/>
            <person name="Lindquist E."/>
            <person name="Lucas S."/>
            <person name="Rokhsar D."/>
            <person name="Grigoriev I.V."/>
        </authorList>
    </citation>
    <scope>NUCLEOTIDE SEQUENCE [LARGE SCALE GENOMIC DNA]</scope>
</reference>
<gene>
    <name evidence="3" type="ORF">SELMODRAFT_427147</name>
</gene>
<dbReference type="PANTHER" id="PTHR47942:SF16">
    <property type="entry name" value="PENTATRICOPEPTIDE REPEAT DOMAIN CONTAINING PROTEIN-RELATED"/>
    <property type="match status" value="1"/>
</dbReference>
<evidence type="ECO:0000313" key="3">
    <source>
        <dbReference type="EMBL" id="EFJ10555.1"/>
    </source>
</evidence>
<dbReference type="InterPro" id="IPR011990">
    <property type="entry name" value="TPR-like_helical_dom_sf"/>
</dbReference>
<dbReference type="InParanoid" id="D8SYN3"/>
<proteinExistence type="predicted"/>
<organism evidence="4">
    <name type="scientific">Selaginella moellendorffii</name>
    <name type="common">Spikemoss</name>
    <dbReference type="NCBI Taxonomy" id="88036"/>
    <lineage>
        <taxon>Eukaryota</taxon>
        <taxon>Viridiplantae</taxon>
        <taxon>Streptophyta</taxon>
        <taxon>Embryophyta</taxon>
        <taxon>Tracheophyta</taxon>
        <taxon>Lycopodiopsida</taxon>
        <taxon>Selaginellales</taxon>
        <taxon>Selaginellaceae</taxon>
        <taxon>Selaginella</taxon>
    </lineage>
</organism>
<dbReference type="PROSITE" id="PS51375">
    <property type="entry name" value="PPR"/>
    <property type="match status" value="1"/>
</dbReference>
<dbReference type="EMBL" id="GL377653">
    <property type="protein sequence ID" value="EFJ10555.1"/>
    <property type="molecule type" value="Genomic_DNA"/>
</dbReference>
<sequence length="168" mass="18626">MYVCGHCKVRRADDALQLIRETEPAPNTITYNTIINGLRRSRKDTEAQTLLDEMINLAFPFSVSTALSRISGGLAKAMDVFLYTRKKKCEADEERGGRCLERQGCVLEEATTVSWTVMLEAYAQNGDANMVSHRMPSTARADLARAVLERMPGSDALSWAAQAYGFAQ</sequence>
<dbReference type="InterPro" id="IPR002885">
    <property type="entry name" value="PPR_rpt"/>
</dbReference>
<name>D8SYN3_SELML</name>
<accession>D8SYN3</accession>
<dbReference type="AlphaFoldDB" id="D8SYN3"/>
<dbReference type="HOGENOM" id="CLU_1589253_0_0_1"/>
<dbReference type="InterPro" id="IPR051222">
    <property type="entry name" value="PPR/CCM1_RNA-binding"/>
</dbReference>
<dbReference type="PANTHER" id="PTHR47942">
    <property type="entry name" value="TETRATRICOPEPTIDE REPEAT (TPR)-LIKE SUPERFAMILY PROTEIN-RELATED"/>
    <property type="match status" value="1"/>
</dbReference>
<dbReference type="KEGG" id="smo:SELMODRAFT_427147"/>
<keyword evidence="4" id="KW-1185">Reference proteome</keyword>
<dbReference type="NCBIfam" id="TIGR00756">
    <property type="entry name" value="PPR"/>
    <property type="match status" value="1"/>
</dbReference>
<feature type="repeat" description="PPR" evidence="2">
    <location>
        <begin position="27"/>
        <end position="61"/>
    </location>
</feature>